<dbReference type="EMBL" id="CM035426">
    <property type="protein sequence ID" value="KAH7316324.1"/>
    <property type="molecule type" value="Genomic_DNA"/>
</dbReference>
<comment type="subcellular location">
    <subcellularLocation>
        <location evidence="1">Membrane</location>
        <topology evidence="1">Single-pass membrane protein</topology>
    </subcellularLocation>
</comment>
<feature type="transmembrane region" description="Helical" evidence="5">
    <location>
        <begin position="12"/>
        <end position="34"/>
    </location>
</feature>
<dbReference type="InterPro" id="IPR004864">
    <property type="entry name" value="LEA_2"/>
</dbReference>
<name>A0A8T2SF86_CERRI</name>
<dbReference type="SUPFAM" id="SSF117070">
    <property type="entry name" value="LEA14-like"/>
    <property type="match status" value="1"/>
</dbReference>
<dbReference type="Pfam" id="PF03168">
    <property type="entry name" value="LEA_2"/>
    <property type="match status" value="1"/>
</dbReference>
<dbReference type="GO" id="GO:0098542">
    <property type="term" value="P:defense response to other organism"/>
    <property type="evidence" value="ECO:0007669"/>
    <property type="project" value="InterPro"/>
</dbReference>
<dbReference type="Gene3D" id="2.60.40.1820">
    <property type="match status" value="1"/>
</dbReference>
<evidence type="ECO:0000256" key="5">
    <source>
        <dbReference type="SAM" id="Phobius"/>
    </source>
</evidence>
<keyword evidence="2 5" id="KW-0812">Transmembrane</keyword>
<reference evidence="7" key="1">
    <citation type="submission" date="2021-08" db="EMBL/GenBank/DDBJ databases">
        <title>WGS assembly of Ceratopteris richardii.</title>
        <authorList>
            <person name="Marchant D.B."/>
            <person name="Chen G."/>
            <person name="Jenkins J."/>
            <person name="Shu S."/>
            <person name="Leebens-Mack J."/>
            <person name="Grimwood J."/>
            <person name="Schmutz J."/>
            <person name="Soltis P."/>
            <person name="Soltis D."/>
            <person name="Chen Z.-H."/>
        </authorList>
    </citation>
    <scope>NUCLEOTIDE SEQUENCE</scope>
    <source>
        <strain evidence="7">Whitten #5841</strain>
        <tissue evidence="7">Leaf</tissue>
    </source>
</reference>
<gene>
    <name evidence="7" type="ORF">KP509_21G088200</name>
</gene>
<organism evidence="7 8">
    <name type="scientific">Ceratopteris richardii</name>
    <name type="common">Triangle waterfern</name>
    <dbReference type="NCBI Taxonomy" id="49495"/>
    <lineage>
        <taxon>Eukaryota</taxon>
        <taxon>Viridiplantae</taxon>
        <taxon>Streptophyta</taxon>
        <taxon>Embryophyta</taxon>
        <taxon>Tracheophyta</taxon>
        <taxon>Polypodiopsida</taxon>
        <taxon>Polypodiidae</taxon>
        <taxon>Polypodiales</taxon>
        <taxon>Pteridineae</taxon>
        <taxon>Pteridaceae</taxon>
        <taxon>Parkerioideae</taxon>
        <taxon>Ceratopteris</taxon>
    </lineage>
</organism>
<dbReference type="AlphaFoldDB" id="A0A8T2SF86"/>
<feature type="domain" description="Late embryogenesis abundant protein LEA-2 subgroup" evidence="6">
    <location>
        <begin position="75"/>
        <end position="175"/>
    </location>
</feature>
<evidence type="ECO:0000313" key="8">
    <source>
        <dbReference type="Proteomes" id="UP000825935"/>
    </source>
</evidence>
<proteinExistence type="predicted"/>
<dbReference type="OMA" id="PIIEMNG"/>
<evidence type="ECO:0000313" key="7">
    <source>
        <dbReference type="EMBL" id="KAH7316324.1"/>
    </source>
</evidence>
<dbReference type="Proteomes" id="UP000825935">
    <property type="component" value="Chromosome 21"/>
</dbReference>
<sequence length="201" mass="21460">MEKKVKKSRKPFLIAGVVVVGAIFMLLAIVYYSVLRPKQPQILVNEISLQSSHRHSGNATSSSQMLRQLTLRMNVTLQNPNKGPFSYVSLGATMYYEAKRLGLVMLPGGTVEAGSRAGLEVIVASALRPGDSFQQALVEAAEDGGVAQIITVTVDLEVRGDVTVLGSFSHHTSVSMACLVTVSPSAQDVVTFICAPHSFGV</sequence>
<dbReference type="PANTHER" id="PTHR31234:SF2">
    <property type="entry name" value="OS05G0199100 PROTEIN"/>
    <property type="match status" value="1"/>
</dbReference>
<dbReference type="GO" id="GO:0016020">
    <property type="term" value="C:membrane"/>
    <property type="evidence" value="ECO:0007669"/>
    <property type="project" value="UniProtKB-SubCell"/>
</dbReference>
<keyword evidence="4 5" id="KW-0472">Membrane</keyword>
<dbReference type="PANTHER" id="PTHR31234">
    <property type="entry name" value="LATE EMBRYOGENESIS ABUNDANT (LEA) HYDROXYPROLINE-RICH GLYCOPROTEIN FAMILY"/>
    <property type="match status" value="1"/>
</dbReference>
<evidence type="ECO:0000256" key="2">
    <source>
        <dbReference type="ARBA" id="ARBA00022692"/>
    </source>
</evidence>
<accession>A0A8T2SF86</accession>
<evidence type="ECO:0000256" key="1">
    <source>
        <dbReference type="ARBA" id="ARBA00004167"/>
    </source>
</evidence>
<evidence type="ECO:0000256" key="4">
    <source>
        <dbReference type="ARBA" id="ARBA00023136"/>
    </source>
</evidence>
<dbReference type="InterPro" id="IPR044839">
    <property type="entry name" value="NDR1-like"/>
</dbReference>
<evidence type="ECO:0000256" key="3">
    <source>
        <dbReference type="ARBA" id="ARBA00022989"/>
    </source>
</evidence>
<dbReference type="OrthoDB" id="1929523at2759"/>
<evidence type="ECO:0000259" key="6">
    <source>
        <dbReference type="Pfam" id="PF03168"/>
    </source>
</evidence>
<protein>
    <recommendedName>
        <fullName evidence="6">Late embryogenesis abundant protein LEA-2 subgroup domain-containing protein</fullName>
    </recommendedName>
</protein>
<keyword evidence="8" id="KW-1185">Reference proteome</keyword>
<keyword evidence="3 5" id="KW-1133">Transmembrane helix</keyword>
<comment type="caution">
    <text evidence="7">The sequence shown here is derived from an EMBL/GenBank/DDBJ whole genome shotgun (WGS) entry which is preliminary data.</text>
</comment>